<dbReference type="STRING" id="765440.A0A0C3G5Q9"/>
<feature type="non-terminal residue" evidence="1">
    <location>
        <position position="141"/>
    </location>
</feature>
<name>A0A0C3G5Q9_PILCF</name>
<sequence length="141" mass="15979">MTCPTCQYSQSLSITSPPSPPVPCNTRIAYVPSQSEAKLIRATVADAQAVISQINQELLRLRLATDRLSHQRHAFQKHVEEQNALLSPVRSLHPELAAEIFSHCIPAWRRRASPHHKRAMMLCSHVCGRWRDIALSTPRLW</sequence>
<evidence type="ECO:0000313" key="1">
    <source>
        <dbReference type="EMBL" id="KIM87094.1"/>
    </source>
</evidence>
<dbReference type="HOGENOM" id="CLU_018544_3_2_1"/>
<evidence type="ECO:0000313" key="2">
    <source>
        <dbReference type="Proteomes" id="UP000054166"/>
    </source>
</evidence>
<organism evidence="1 2">
    <name type="scientific">Piloderma croceum (strain F 1598)</name>
    <dbReference type="NCBI Taxonomy" id="765440"/>
    <lineage>
        <taxon>Eukaryota</taxon>
        <taxon>Fungi</taxon>
        <taxon>Dikarya</taxon>
        <taxon>Basidiomycota</taxon>
        <taxon>Agaricomycotina</taxon>
        <taxon>Agaricomycetes</taxon>
        <taxon>Agaricomycetidae</taxon>
        <taxon>Atheliales</taxon>
        <taxon>Atheliaceae</taxon>
        <taxon>Piloderma</taxon>
    </lineage>
</organism>
<gene>
    <name evidence="1" type="ORF">PILCRDRAFT_64097</name>
</gene>
<proteinExistence type="predicted"/>
<dbReference type="OrthoDB" id="3365698at2759"/>
<accession>A0A0C3G5Q9</accession>
<dbReference type="Proteomes" id="UP000054166">
    <property type="component" value="Unassembled WGS sequence"/>
</dbReference>
<protein>
    <submittedName>
        <fullName evidence="1">Uncharacterized protein</fullName>
    </submittedName>
</protein>
<reference evidence="2" key="2">
    <citation type="submission" date="2015-01" db="EMBL/GenBank/DDBJ databases">
        <title>Evolutionary Origins and Diversification of the Mycorrhizal Mutualists.</title>
        <authorList>
            <consortium name="DOE Joint Genome Institute"/>
            <consortium name="Mycorrhizal Genomics Consortium"/>
            <person name="Kohler A."/>
            <person name="Kuo A."/>
            <person name="Nagy L.G."/>
            <person name="Floudas D."/>
            <person name="Copeland A."/>
            <person name="Barry K.W."/>
            <person name="Cichocki N."/>
            <person name="Veneault-Fourrey C."/>
            <person name="LaButti K."/>
            <person name="Lindquist E.A."/>
            <person name="Lipzen A."/>
            <person name="Lundell T."/>
            <person name="Morin E."/>
            <person name="Murat C."/>
            <person name="Riley R."/>
            <person name="Ohm R."/>
            <person name="Sun H."/>
            <person name="Tunlid A."/>
            <person name="Henrissat B."/>
            <person name="Grigoriev I.V."/>
            <person name="Hibbett D.S."/>
            <person name="Martin F."/>
        </authorList>
    </citation>
    <scope>NUCLEOTIDE SEQUENCE [LARGE SCALE GENOMIC DNA]</scope>
    <source>
        <strain evidence="2">F 1598</strain>
    </source>
</reference>
<dbReference type="AlphaFoldDB" id="A0A0C3G5Q9"/>
<reference evidence="1 2" key="1">
    <citation type="submission" date="2014-04" db="EMBL/GenBank/DDBJ databases">
        <authorList>
            <consortium name="DOE Joint Genome Institute"/>
            <person name="Kuo A."/>
            <person name="Tarkka M."/>
            <person name="Buscot F."/>
            <person name="Kohler A."/>
            <person name="Nagy L.G."/>
            <person name="Floudas D."/>
            <person name="Copeland A."/>
            <person name="Barry K.W."/>
            <person name="Cichocki N."/>
            <person name="Veneault-Fourrey C."/>
            <person name="LaButti K."/>
            <person name="Lindquist E.A."/>
            <person name="Lipzen A."/>
            <person name="Lundell T."/>
            <person name="Morin E."/>
            <person name="Murat C."/>
            <person name="Sun H."/>
            <person name="Tunlid A."/>
            <person name="Henrissat B."/>
            <person name="Grigoriev I.V."/>
            <person name="Hibbett D.S."/>
            <person name="Martin F."/>
            <person name="Nordberg H.P."/>
            <person name="Cantor M.N."/>
            <person name="Hua S.X."/>
        </authorList>
    </citation>
    <scope>NUCLEOTIDE SEQUENCE [LARGE SCALE GENOMIC DNA]</scope>
    <source>
        <strain evidence="1 2">F 1598</strain>
    </source>
</reference>
<dbReference type="Gene3D" id="1.20.1280.50">
    <property type="match status" value="1"/>
</dbReference>
<keyword evidence="2" id="KW-1185">Reference proteome</keyword>
<dbReference type="InParanoid" id="A0A0C3G5Q9"/>
<dbReference type="EMBL" id="KN832980">
    <property type="protein sequence ID" value="KIM87094.1"/>
    <property type="molecule type" value="Genomic_DNA"/>
</dbReference>